<organism evidence="2 3">
    <name type="scientific">Angustibacter aerolatus</name>
    <dbReference type="NCBI Taxonomy" id="1162965"/>
    <lineage>
        <taxon>Bacteria</taxon>
        <taxon>Bacillati</taxon>
        <taxon>Actinomycetota</taxon>
        <taxon>Actinomycetes</taxon>
        <taxon>Kineosporiales</taxon>
        <taxon>Kineosporiaceae</taxon>
    </lineage>
</organism>
<proteinExistence type="predicted"/>
<reference evidence="3" key="1">
    <citation type="journal article" date="2019" name="Int. J. Syst. Evol. Microbiol.">
        <title>The Global Catalogue of Microorganisms (GCM) 10K type strain sequencing project: providing services to taxonomists for standard genome sequencing and annotation.</title>
        <authorList>
            <consortium name="The Broad Institute Genomics Platform"/>
            <consortium name="The Broad Institute Genome Sequencing Center for Infectious Disease"/>
            <person name="Wu L."/>
            <person name="Ma J."/>
        </authorList>
    </citation>
    <scope>NUCLEOTIDE SEQUENCE [LARGE SCALE GENOMIC DNA]</scope>
    <source>
        <strain evidence="3">NBRC 108730</strain>
    </source>
</reference>
<comment type="caution">
    <text evidence="2">The sequence shown here is derived from an EMBL/GenBank/DDBJ whole genome shotgun (WGS) entry which is preliminary data.</text>
</comment>
<evidence type="ECO:0000313" key="3">
    <source>
        <dbReference type="Proteomes" id="UP001157017"/>
    </source>
</evidence>
<dbReference type="EMBL" id="BSUZ01000001">
    <property type="protein sequence ID" value="GMA87465.1"/>
    <property type="molecule type" value="Genomic_DNA"/>
</dbReference>
<accession>A0ABQ6JGY0</accession>
<dbReference type="Proteomes" id="UP001157017">
    <property type="component" value="Unassembled WGS sequence"/>
</dbReference>
<evidence type="ECO:0000313" key="2">
    <source>
        <dbReference type="EMBL" id="GMA87465.1"/>
    </source>
</evidence>
<name>A0ABQ6JGY0_9ACTN</name>
<feature type="compositionally biased region" description="Basic residues" evidence="1">
    <location>
        <begin position="155"/>
        <end position="179"/>
    </location>
</feature>
<keyword evidence="3" id="KW-1185">Reference proteome</keyword>
<feature type="region of interest" description="Disordered" evidence="1">
    <location>
        <begin position="153"/>
        <end position="179"/>
    </location>
</feature>
<protein>
    <submittedName>
        <fullName evidence="2">Uncharacterized protein</fullName>
    </submittedName>
</protein>
<gene>
    <name evidence="2" type="ORF">GCM10025868_27150</name>
</gene>
<sequence>MTVPVVVPTGCRARLTATAAAPEAHCWKGSGRKTRLAPAGRAEHLLAEAVGGGGGQQQAGVEALAGDNDALRPEEVGDRRHARADRVAGVDEAAGGRGVTGGGEVRPADDVDRLAHRLVQRPLQRGGRGHCLQAAARAAGARRPLTVDHHVAEARRRRRTPRAPVTRRRRGRSRCRCRS</sequence>
<evidence type="ECO:0000256" key="1">
    <source>
        <dbReference type="SAM" id="MobiDB-lite"/>
    </source>
</evidence>